<feature type="domain" description="Transposase DDE" evidence="2">
    <location>
        <begin position="415"/>
        <end position="512"/>
    </location>
</feature>
<name>A0A1I0LX14_9ACTN</name>
<dbReference type="InterPro" id="IPR047629">
    <property type="entry name" value="IS1182_transpos"/>
</dbReference>
<keyword evidence="4" id="KW-1185">Reference proteome</keyword>
<dbReference type="OrthoDB" id="3313640at2"/>
<dbReference type="NCBIfam" id="NF033551">
    <property type="entry name" value="transpos_IS1182"/>
    <property type="match status" value="1"/>
</dbReference>
<sequence length="530" mass="57000">MMGHRPARPVGPDVWSTCRELIPAGSVYAFLAEHRDELFPEEMFADLYAATDGRPSIPPQELACVLVLQALLHHSDPEAALALRCDLRWKAACGLGLHDRGFDPSLLVYFRQRLRRSGDPNRIFARVSQVAAASGVLSGRTRRVLDSVVLEDAVATQDTITQLIAAIRRAGRQVPGAAQVITERCHATDYGQAGKPAIAWDDATARQELVSALVTDALAVVAAFETAARAGKLDEAAGQALALLALVAGQDVEPAEGSDGTDGRWRIARKVAPDRIISTVDPQTRHVHKTVQHRQDGYKGHVVIEPDTGLFTGVRLTMASGAGNHEAEVGVDLLTGEPAGPATFEVLGDSAYGTGDARAALADAGHTAVIKPAPLRPAVAGGFTIGDFHVDEVAGTVTCPAGVQRHITPARHVVFGAACSTCPLRQRCTTSKDGRTLRLHPHDALLRQARHVWATDPRLRAAYRQHRPMVERSIAWLIGADGGARKLRYRGVGRNNLWLNLRAAALNMRRLINLGLTHVQGDWTLRPATG</sequence>
<evidence type="ECO:0000313" key="4">
    <source>
        <dbReference type="Proteomes" id="UP000199361"/>
    </source>
</evidence>
<proteinExistence type="predicted"/>
<evidence type="ECO:0000259" key="2">
    <source>
        <dbReference type="Pfam" id="PF13751"/>
    </source>
</evidence>
<gene>
    <name evidence="3" type="ORF">SAMN05421811_1392</name>
</gene>
<dbReference type="PANTHER" id="PTHR35604">
    <property type="entry name" value="TRANSPOSASE INSH FOR INSERTION SEQUENCE ELEMENT IS5A-RELATED"/>
    <property type="match status" value="1"/>
</dbReference>
<feature type="domain" description="Transposase InsH N-terminal" evidence="1">
    <location>
        <begin position="18"/>
        <end position="113"/>
    </location>
</feature>
<dbReference type="InterPro" id="IPR008490">
    <property type="entry name" value="Transposase_InsH_N"/>
</dbReference>
<dbReference type="RefSeq" id="WP_091094444.1">
    <property type="nucleotide sequence ID" value="NZ_FOHX01000039.1"/>
</dbReference>
<dbReference type="InterPro" id="IPR025668">
    <property type="entry name" value="Tnp_DDE_dom"/>
</dbReference>
<protein>
    <submittedName>
        <fullName evidence="3">Transposase domain</fullName>
    </submittedName>
</protein>
<dbReference type="PANTHER" id="PTHR35604:SF2">
    <property type="entry name" value="TRANSPOSASE INSH FOR INSERTION SEQUENCE ELEMENT IS5A-RELATED"/>
    <property type="match status" value="1"/>
</dbReference>
<organism evidence="3 4">
    <name type="scientific">Nonomuraea wenchangensis</name>
    <dbReference type="NCBI Taxonomy" id="568860"/>
    <lineage>
        <taxon>Bacteria</taxon>
        <taxon>Bacillati</taxon>
        <taxon>Actinomycetota</taxon>
        <taxon>Actinomycetes</taxon>
        <taxon>Streptosporangiales</taxon>
        <taxon>Streptosporangiaceae</taxon>
        <taxon>Nonomuraea</taxon>
    </lineage>
</organism>
<reference evidence="3 4" key="1">
    <citation type="submission" date="2016-10" db="EMBL/GenBank/DDBJ databases">
        <authorList>
            <person name="de Groot N.N."/>
        </authorList>
    </citation>
    <scope>NUCLEOTIDE SEQUENCE [LARGE SCALE GENOMIC DNA]</scope>
    <source>
        <strain evidence="3 4">CGMCC 4.5598</strain>
    </source>
</reference>
<dbReference type="STRING" id="568860.SAMN05421811_1392"/>
<accession>A0A1I0LX14</accession>
<dbReference type="Pfam" id="PF05598">
    <property type="entry name" value="DUF772"/>
    <property type="match status" value="1"/>
</dbReference>
<evidence type="ECO:0000313" key="3">
    <source>
        <dbReference type="EMBL" id="SEU48261.1"/>
    </source>
</evidence>
<dbReference type="Pfam" id="PF13751">
    <property type="entry name" value="DDE_Tnp_1_6"/>
    <property type="match status" value="1"/>
</dbReference>
<dbReference type="AlphaFoldDB" id="A0A1I0LX14"/>
<dbReference type="Proteomes" id="UP000199361">
    <property type="component" value="Unassembled WGS sequence"/>
</dbReference>
<dbReference type="EMBL" id="FOHX01000039">
    <property type="protein sequence ID" value="SEU48261.1"/>
    <property type="molecule type" value="Genomic_DNA"/>
</dbReference>
<evidence type="ECO:0000259" key="1">
    <source>
        <dbReference type="Pfam" id="PF05598"/>
    </source>
</evidence>